<evidence type="ECO:0000313" key="1">
    <source>
        <dbReference type="EMBL" id="OOR03663.1"/>
    </source>
</evidence>
<accession>A0A1S9T0X5</accession>
<dbReference type="RefSeq" id="WP_078177046.1">
    <property type="nucleotide sequence ID" value="NZ_JBCMNA010000014.1"/>
</dbReference>
<proteinExistence type="predicted"/>
<name>A0A1S9T0X5_BACMY</name>
<dbReference type="InterPro" id="IPR007344">
    <property type="entry name" value="GrpB/CoaE"/>
</dbReference>
<dbReference type="Pfam" id="PF04229">
    <property type="entry name" value="GrpB"/>
    <property type="match status" value="1"/>
</dbReference>
<protein>
    <recommendedName>
        <fullName evidence="3">GrpB family protein</fullName>
    </recommendedName>
</protein>
<gene>
    <name evidence="1" type="ORF">BW900_25865</name>
</gene>
<dbReference type="SUPFAM" id="SSF81301">
    <property type="entry name" value="Nucleotidyltransferase"/>
    <property type="match status" value="1"/>
</dbReference>
<evidence type="ECO:0008006" key="3">
    <source>
        <dbReference type="Google" id="ProtNLM"/>
    </source>
</evidence>
<dbReference type="PANTHER" id="PTHR34822:SF1">
    <property type="entry name" value="GRPB FAMILY PROTEIN"/>
    <property type="match status" value="1"/>
</dbReference>
<sequence length="171" mass="20206">MTQLVKLEPYNKEWENMFNVDKILISDVLKGKFSQIEHIGSTAIPGMWAKPLIDIAVAVEDLSLVDDDAIEKLASIGYEYVPKEYFPKRKFFRRGEWGAGTHHLHIYEIDSYEWQNIILFRNYLRLHKEVAQEYIELKKQLASKHERVNYTNLKAPFIQKVIYAARNEYLK</sequence>
<organism evidence="1 2">
    <name type="scientific">Bacillus mycoides</name>
    <dbReference type="NCBI Taxonomy" id="1405"/>
    <lineage>
        <taxon>Bacteria</taxon>
        <taxon>Bacillati</taxon>
        <taxon>Bacillota</taxon>
        <taxon>Bacilli</taxon>
        <taxon>Bacillales</taxon>
        <taxon>Bacillaceae</taxon>
        <taxon>Bacillus</taxon>
        <taxon>Bacillus cereus group</taxon>
    </lineage>
</organism>
<dbReference type="Gene3D" id="3.30.460.10">
    <property type="entry name" value="Beta Polymerase, domain 2"/>
    <property type="match status" value="1"/>
</dbReference>
<dbReference type="Proteomes" id="UP000190696">
    <property type="component" value="Unassembled WGS sequence"/>
</dbReference>
<evidence type="ECO:0000313" key="2">
    <source>
        <dbReference type="Proteomes" id="UP000190696"/>
    </source>
</evidence>
<dbReference type="EMBL" id="MUAI01000037">
    <property type="protein sequence ID" value="OOR03663.1"/>
    <property type="molecule type" value="Genomic_DNA"/>
</dbReference>
<dbReference type="InterPro" id="IPR043519">
    <property type="entry name" value="NT_sf"/>
</dbReference>
<dbReference type="AlphaFoldDB" id="A0A1S9T0X5"/>
<dbReference type="PANTHER" id="PTHR34822">
    <property type="entry name" value="GRPB DOMAIN PROTEIN (AFU_ORTHOLOGUE AFUA_1G01530)"/>
    <property type="match status" value="1"/>
</dbReference>
<comment type="caution">
    <text evidence="1">The sequence shown here is derived from an EMBL/GenBank/DDBJ whole genome shotgun (WGS) entry which is preliminary data.</text>
</comment>
<reference evidence="1 2" key="1">
    <citation type="submission" date="2017-01" db="EMBL/GenBank/DDBJ databases">
        <title>Bacillus cereus isolates.</title>
        <authorList>
            <person name="Beno S.M."/>
        </authorList>
    </citation>
    <scope>NUCLEOTIDE SEQUENCE [LARGE SCALE GENOMIC DNA]</scope>
    <source>
        <strain evidence="1 2">FSL W7-1108</strain>
    </source>
</reference>